<dbReference type="InterPro" id="IPR011051">
    <property type="entry name" value="RmlC_Cupin_sf"/>
</dbReference>
<reference evidence="2 3" key="1">
    <citation type="submission" date="2018-01" db="EMBL/GenBank/DDBJ databases">
        <authorList>
            <person name="Gaut B.S."/>
            <person name="Morton B.R."/>
            <person name="Clegg M.T."/>
            <person name="Duvall M.R."/>
        </authorList>
    </citation>
    <scope>NUCLEOTIDE SEQUENCE [LARGE SCALE GENOMIC DNA]</scope>
    <source>
        <strain evidence="2">GP69</strain>
    </source>
</reference>
<evidence type="ECO:0000313" key="2">
    <source>
        <dbReference type="EMBL" id="SOY30861.1"/>
    </source>
</evidence>
<feature type="domain" description="Cupin type-2" evidence="1">
    <location>
        <begin position="42"/>
        <end position="97"/>
    </location>
</feature>
<dbReference type="Proteomes" id="UP000236311">
    <property type="component" value="Unassembled WGS sequence"/>
</dbReference>
<dbReference type="OrthoDB" id="9811153at2"/>
<dbReference type="RefSeq" id="WP_103240880.1">
    <property type="nucleotide sequence ID" value="NZ_CANRXC010000009.1"/>
</dbReference>
<name>A0A2K4ZK62_9FIRM</name>
<dbReference type="SUPFAM" id="SSF51182">
    <property type="entry name" value="RmlC-like cupins"/>
    <property type="match status" value="1"/>
</dbReference>
<sequence length="115" mass="12873">MKSIKNQIWNYNGEIDLEECAPGVKRRIMAYTDELMCVENSFEKGAVGALHQHPHTQITYVVSGRFEFEIGGVKKIVGPGDSMLKKDSVPHGCVCLEKGILLDIFSPMREDFVEA</sequence>
<dbReference type="EMBL" id="OFSM01000020">
    <property type="protein sequence ID" value="SOY30861.1"/>
    <property type="molecule type" value="Genomic_DNA"/>
</dbReference>
<keyword evidence="3" id="KW-1185">Reference proteome</keyword>
<dbReference type="InterPro" id="IPR013096">
    <property type="entry name" value="Cupin_2"/>
</dbReference>
<protein>
    <submittedName>
        <fullName evidence="2">Cupin domain protein</fullName>
    </submittedName>
</protein>
<dbReference type="Pfam" id="PF07883">
    <property type="entry name" value="Cupin_2"/>
    <property type="match status" value="1"/>
</dbReference>
<gene>
    <name evidence="2" type="ORF">AMURIS_03593</name>
</gene>
<evidence type="ECO:0000259" key="1">
    <source>
        <dbReference type="Pfam" id="PF07883"/>
    </source>
</evidence>
<evidence type="ECO:0000313" key="3">
    <source>
        <dbReference type="Proteomes" id="UP000236311"/>
    </source>
</evidence>
<dbReference type="InterPro" id="IPR025499">
    <property type="entry name" value="KdgF"/>
</dbReference>
<dbReference type="PANTHER" id="PTHR40112">
    <property type="entry name" value="H2HPP ISOMERASE"/>
    <property type="match status" value="1"/>
</dbReference>
<dbReference type="PIRSF" id="PIRSF029883">
    <property type="entry name" value="KdgF"/>
    <property type="match status" value="1"/>
</dbReference>
<organism evidence="2 3">
    <name type="scientific">Acetatifactor muris</name>
    <dbReference type="NCBI Taxonomy" id="879566"/>
    <lineage>
        <taxon>Bacteria</taxon>
        <taxon>Bacillati</taxon>
        <taxon>Bacillota</taxon>
        <taxon>Clostridia</taxon>
        <taxon>Lachnospirales</taxon>
        <taxon>Lachnospiraceae</taxon>
        <taxon>Acetatifactor</taxon>
    </lineage>
</organism>
<dbReference type="AlphaFoldDB" id="A0A2K4ZK62"/>
<dbReference type="InterPro" id="IPR052535">
    <property type="entry name" value="Bacilysin_H2HPP_isomerase"/>
</dbReference>
<accession>A0A2K4ZK62</accession>
<dbReference type="PANTHER" id="PTHR40112:SF1">
    <property type="entry name" value="H2HPP ISOMERASE"/>
    <property type="match status" value="1"/>
</dbReference>
<dbReference type="InterPro" id="IPR014710">
    <property type="entry name" value="RmlC-like_jellyroll"/>
</dbReference>
<dbReference type="CDD" id="cd02238">
    <property type="entry name" value="cupin_KdgF"/>
    <property type="match status" value="1"/>
</dbReference>
<proteinExistence type="predicted"/>
<dbReference type="Gene3D" id="2.60.120.10">
    <property type="entry name" value="Jelly Rolls"/>
    <property type="match status" value="1"/>
</dbReference>